<dbReference type="EMBL" id="JBFSSG010000056">
    <property type="protein sequence ID" value="MEZ8723238.1"/>
    <property type="molecule type" value="Genomic_DNA"/>
</dbReference>
<dbReference type="RefSeq" id="WP_372125365.1">
    <property type="nucleotide sequence ID" value="NZ_JBFSSG010000056.1"/>
</dbReference>
<evidence type="ECO:0000313" key="1">
    <source>
        <dbReference type="EMBL" id="MEZ8723238.1"/>
    </source>
</evidence>
<comment type="caution">
    <text evidence="1">The sequence shown here is derived from an EMBL/GenBank/DDBJ whole genome shotgun (WGS) entry which is preliminary data.</text>
</comment>
<accession>A0ABV4N1R3</accession>
<gene>
    <name evidence="1" type="ORF">AB6D66_19360</name>
</gene>
<protein>
    <submittedName>
        <fullName evidence="1">Uncharacterized protein</fullName>
    </submittedName>
</protein>
<keyword evidence="2" id="KW-1185">Reference proteome</keyword>
<organism evidence="1 2">
    <name type="scientific">Vibrio pomeroyi</name>
    <dbReference type="NCBI Taxonomy" id="198832"/>
    <lineage>
        <taxon>Bacteria</taxon>
        <taxon>Pseudomonadati</taxon>
        <taxon>Pseudomonadota</taxon>
        <taxon>Gammaproteobacteria</taxon>
        <taxon>Vibrionales</taxon>
        <taxon>Vibrionaceae</taxon>
        <taxon>Vibrio</taxon>
    </lineage>
</organism>
<proteinExistence type="predicted"/>
<sequence length="117" mass="13585">MSDKRLLTIPTFAIMLEHHTIMRDVIRTMDEGGEPYVREATFISRLHRYIQGQSKDKQKQLRTAFSTDNLLATHILVDKDEFGGESRLIFDRAVIGVFRLFDRSLFQDLTDVALKVQ</sequence>
<dbReference type="Proteomes" id="UP001570071">
    <property type="component" value="Unassembled WGS sequence"/>
</dbReference>
<evidence type="ECO:0000313" key="2">
    <source>
        <dbReference type="Proteomes" id="UP001570071"/>
    </source>
</evidence>
<name>A0ABV4N1R3_9VIBR</name>
<reference evidence="1 2" key="1">
    <citation type="journal article" date="2024" name="ISME J.">
        <title>Tailless and filamentous prophages are predominant in marine Vibrio.</title>
        <authorList>
            <person name="Steensen K."/>
            <person name="Seneca J."/>
            <person name="Bartlau N."/>
            <person name="Yu X.A."/>
            <person name="Hussain F.A."/>
            <person name="Polz M.F."/>
        </authorList>
    </citation>
    <scope>NUCLEOTIDE SEQUENCE [LARGE SCALE GENOMIC DNA]</scope>
    <source>
        <strain evidence="1 2">10N.239.312.F12</strain>
    </source>
</reference>